<dbReference type="RefSeq" id="WP_126167912.1">
    <property type="nucleotide sequence ID" value="NZ_CP020373.1"/>
</dbReference>
<dbReference type="PANTHER" id="PTHR46825:SF8">
    <property type="entry name" value="BETA-LACTAMASE-RELATED"/>
    <property type="match status" value="1"/>
</dbReference>
<gene>
    <name evidence="9" type="primary">ampC</name>
    <name evidence="9" type="ORF">STH12_02595</name>
</gene>
<keyword evidence="4 6" id="KW-0378">Hydrolase</keyword>
<reference evidence="10" key="1">
    <citation type="submission" date="2017-03" db="EMBL/GenBank/DDBJ databases">
        <title>Full genome sequence of a non-lethal Shewanella isolate that potentiates virulence of Vibio parahaemolyticus causing acute hepatopancreatic necrosis disease (AHPND) in shrimp.</title>
        <authorList>
            <person name="Prachumwat A."/>
            <person name="Sritunyalucksana K."/>
        </authorList>
    </citation>
    <scope>NUCLEOTIDE SEQUENCE [LARGE SCALE GENOMIC DNA]</scope>
    <source>
        <strain evidence="10">TH2012</strain>
    </source>
</reference>
<organism evidence="9 10">
    <name type="scientific">Shewanella khirikhana</name>
    <dbReference type="NCBI Taxonomy" id="1965282"/>
    <lineage>
        <taxon>Bacteria</taxon>
        <taxon>Pseudomonadati</taxon>
        <taxon>Pseudomonadota</taxon>
        <taxon>Gammaproteobacteria</taxon>
        <taxon>Alteromonadales</taxon>
        <taxon>Shewanellaceae</taxon>
        <taxon>Shewanella</taxon>
    </lineage>
</organism>
<evidence type="ECO:0000256" key="1">
    <source>
        <dbReference type="ARBA" id="ARBA00001526"/>
    </source>
</evidence>
<sequence>MNRMNIRQSATCAITLVIGLSAHLATAETTDARLQALTQEVDKQANQLMTDYAIPGMAIAISMDGQQHFYQYGLADVAAGKEVTRDTLFELGSISKTFTATLGSYVQHQGAFKLDDTAASFVSAWQSTPIGNATLLELATYSAGGLPLQFPNNVRTHDEMLAYYKAWQPAFAPGSHRMYSNPSIGLYGYLAALSAKADFTTLMEKTILPQLKLDNTFIKVPEAKLGQYSFGYNAKGKAIRLSTGMFDAEAYGIKSSASNMLKYLEANMGLTPLSPEISAAIEETHKGRYQTTHFTQALGWEIYPYPTTLDTLLAGNSKDVITKPNPVTPATGANSQDEVFINKTGSTGGFGAYVAYVPSRRLAIVMLANKNYPIPARVEAAYRILGAAQQ</sequence>
<evidence type="ECO:0000256" key="5">
    <source>
        <dbReference type="ARBA" id="ARBA00023251"/>
    </source>
</evidence>
<comment type="similarity">
    <text evidence="2 6">Belongs to the class-C beta-lactamase family.</text>
</comment>
<evidence type="ECO:0000259" key="8">
    <source>
        <dbReference type="Pfam" id="PF00144"/>
    </source>
</evidence>
<evidence type="ECO:0000256" key="6">
    <source>
        <dbReference type="RuleBase" id="RU361140"/>
    </source>
</evidence>
<name>A0ABM7DPR0_9GAMM</name>
<evidence type="ECO:0000256" key="2">
    <source>
        <dbReference type="ARBA" id="ARBA00007840"/>
    </source>
</evidence>
<dbReference type="GO" id="GO:0008800">
    <property type="term" value="F:beta-lactamase activity"/>
    <property type="evidence" value="ECO:0007669"/>
    <property type="project" value="UniProtKB-EC"/>
</dbReference>
<dbReference type="InterPro" id="IPR012338">
    <property type="entry name" value="Beta-lactam/transpept-like"/>
</dbReference>
<dbReference type="Proteomes" id="UP000278437">
    <property type="component" value="Chromosome"/>
</dbReference>
<feature type="domain" description="Beta-lactamase-related" evidence="8">
    <location>
        <begin position="42"/>
        <end position="388"/>
    </location>
</feature>
<dbReference type="InterPro" id="IPR058136">
    <property type="entry name" value="AmpC"/>
</dbReference>
<dbReference type="InterPro" id="IPR001586">
    <property type="entry name" value="Beta-lactam_class-C_AS"/>
</dbReference>
<dbReference type="Gene3D" id="3.40.710.10">
    <property type="entry name" value="DD-peptidase/beta-lactamase superfamily"/>
    <property type="match status" value="1"/>
</dbReference>
<dbReference type="InterPro" id="IPR001466">
    <property type="entry name" value="Beta-lactam-related"/>
</dbReference>
<evidence type="ECO:0000313" key="10">
    <source>
        <dbReference type="Proteomes" id="UP000278437"/>
    </source>
</evidence>
<dbReference type="InterPro" id="IPR050491">
    <property type="entry name" value="AmpC-like"/>
</dbReference>
<dbReference type="PANTHER" id="PTHR46825">
    <property type="entry name" value="D-ALANYL-D-ALANINE-CARBOXYPEPTIDASE/ENDOPEPTIDASE AMPH"/>
    <property type="match status" value="1"/>
</dbReference>
<protein>
    <recommendedName>
        <fullName evidence="3 6">Beta-lactamase</fullName>
        <ecNumber evidence="3 6">3.5.2.6</ecNumber>
    </recommendedName>
</protein>
<dbReference type="SUPFAM" id="SSF56601">
    <property type="entry name" value="beta-lactamase/transpeptidase-like"/>
    <property type="match status" value="1"/>
</dbReference>
<accession>A0ABM7DPR0</accession>
<feature type="chain" id="PRO_5047435092" description="Beta-lactamase" evidence="7">
    <location>
        <begin position="28"/>
        <end position="390"/>
    </location>
</feature>
<proteinExistence type="inferred from homology"/>
<keyword evidence="7" id="KW-0732">Signal</keyword>
<dbReference type="Pfam" id="PF00144">
    <property type="entry name" value="Beta-lactamase"/>
    <property type="match status" value="1"/>
</dbReference>
<dbReference type="NCBIfam" id="NF033085">
    <property type="entry name" value="bla_class_C"/>
    <property type="match status" value="1"/>
</dbReference>
<comment type="catalytic activity">
    <reaction evidence="1 6">
        <text>a beta-lactam + H2O = a substituted beta-amino acid</text>
        <dbReference type="Rhea" id="RHEA:20401"/>
        <dbReference type="ChEBI" id="CHEBI:15377"/>
        <dbReference type="ChEBI" id="CHEBI:35627"/>
        <dbReference type="ChEBI" id="CHEBI:140347"/>
        <dbReference type="EC" id="3.5.2.6"/>
    </reaction>
</comment>
<feature type="signal peptide" evidence="7">
    <location>
        <begin position="1"/>
        <end position="27"/>
    </location>
</feature>
<dbReference type="EC" id="3.5.2.6" evidence="3 6"/>
<evidence type="ECO:0000313" key="9">
    <source>
        <dbReference type="EMBL" id="AZQ11664.1"/>
    </source>
</evidence>
<dbReference type="PROSITE" id="PS00336">
    <property type="entry name" value="BETA_LACTAMASE_C"/>
    <property type="match status" value="1"/>
</dbReference>
<keyword evidence="10" id="KW-1185">Reference proteome</keyword>
<evidence type="ECO:0000256" key="3">
    <source>
        <dbReference type="ARBA" id="ARBA00012865"/>
    </source>
</evidence>
<evidence type="ECO:0000256" key="7">
    <source>
        <dbReference type="SAM" id="SignalP"/>
    </source>
</evidence>
<evidence type="ECO:0000256" key="4">
    <source>
        <dbReference type="ARBA" id="ARBA00022801"/>
    </source>
</evidence>
<dbReference type="EMBL" id="CP020373">
    <property type="protein sequence ID" value="AZQ11664.1"/>
    <property type="molecule type" value="Genomic_DNA"/>
</dbReference>
<keyword evidence="5 6" id="KW-0046">Antibiotic resistance</keyword>